<dbReference type="Proteomes" id="UP001642409">
    <property type="component" value="Unassembled WGS sequence"/>
</dbReference>
<dbReference type="EMBL" id="CAXDID020000424">
    <property type="protein sequence ID" value="CAL6090004.1"/>
    <property type="molecule type" value="Genomic_DNA"/>
</dbReference>
<evidence type="ECO:0000313" key="2">
    <source>
        <dbReference type="EMBL" id="CAL6090004.1"/>
    </source>
</evidence>
<dbReference type="AlphaFoldDB" id="A0AA86TJN2"/>
<keyword evidence="3" id="KW-1185">Reference proteome</keyword>
<sequence>MINLIQALIGPVPPAMIVQSKVKNDIFIQNDVKAKGLQSIIDQNGIFDLQLLQITQQLLQWDPNERTSAKALLKLAQNQFEWKEATEYKIEMRDLQQERKFKKIVDGEIVQIDMGSGRIEVK</sequence>
<accession>A0AA86TJN2</accession>
<evidence type="ECO:0000313" key="3">
    <source>
        <dbReference type="Proteomes" id="UP001642409"/>
    </source>
</evidence>
<protein>
    <submittedName>
        <fullName evidence="2">Hypothetical_protein</fullName>
    </submittedName>
</protein>
<reference evidence="2 3" key="2">
    <citation type="submission" date="2024-07" db="EMBL/GenBank/DDBJ databases">
        <authorList>
            <person name="Akdeniz Z."/>
        </authorList>
    </citation>
    <scope>NUCLEOTIDE SEQUENCE [LARGE SCALE GENOMIC DNA]</scope>
</reference>
<organism evidence="1">
    <name type="scientific">Hexamita inflata</name>
    <dbReference type="NCBI Taxonomy" id="28002"/>
    <lineage>
        <taxon>Eukaryota</taxon>
        <taxon>Metamonada</taxon>
        <taxon>Diplomonadida</taxon>
        <taxon>Hexamitidae</taxon>
        <taxon>Hexamitinae</taxon>
        <taxon>Hexamita</taxon>
    </lineage>
</organism>
<name>A0AA86TJN2_9EUKA</name>
<reference evidence="1" key="1">
    <citation type="submission" date="2023-06" db="EMBL/GenBank/DDBJ databases">
        <authorList>
            <person name="Kurt Z."/>
        </authorList>
    </citation>
    <scope>NUCLEOTIDE SEQUENCE</scope>
</reference>
<proteinExistence type="predicted"/>
<dbReference type="EMBL" id="CATOUU010000174">
    <property type="protein sequence ID" value="CAI9919465.1"/>
    <property type="molecule type" value="Genomic_DNA"/>
</dbReference>
<comment type="caution">
    <text evidence="1">The sequence shown here is derived from an EMBL/GenBank/DDBJ whole genome shotgun (WGS) entry which is preliminary data.</text>
</comment>
<dbReference type="Gene3D" id="1.10.510.10">
    <property type="entry name" value="Transferase(Phosphotransferase) domain 1"/>
    <property type="match status" value="1"/>
</dbReference>
<evidence type="ECO:0000313" key="1">
    <source>
        <dbReference type="EMBL" id="CAI9919465.1"/>
    </source>
</evidence>
<gene>
    <name evidence="2" type="ORF">HINF_LOCUS65102</name>
    <name evidence="1" type="ORF">HINF_LOCUS7110</name>
</gene>